<dbReference type="PANTHER" id="PTHR44085:SF2">
    <property type="entry name" value="SEPIAPTERIN REDUCTASE"/>
    <property type="match status" value="1"/>
</dbReference>
<evidence type="ECO:0000313" key="6">
    <source>
        <dbReference type="Proteomes" id="UP000053660"/>
    </source>
</evidence>
<dbReference type="GO" id="GO:0005737">
    <property type="term" value="C:cytoplasm"/>
    <property type="evidence" value="ECO:0007669"/>
    <property type="project" value="UniProtKB-SubCell"/>
</dbReference>
<sequence length="136" mass="15300">MIQFNNLILESITQEVAKNRFVVNITSLVAVQGFPSLTQYSVGKAAREAFFRGLAVEDDTIKVLSYSPGPVDTAMHEIIAKESFDEGIRNAFTQNSSSEVHRTTLTPTQTVVKMLKYLEEDKFQSGARIDYFDEEK</sequence>
<dbReference type="GO" id="GO:0004757">
    <property type="term" value="F:sepiapterin reductase (NADP+) activity"/>
    <property type="evidence" value="ECO:0007669"/>
    <property type="project" value="TreeGrafter"/>
</dbReference>
<dbReference type="GO" id="GO:0006729">
    <property type="term" value="P:tetrahydrobiopterin biosynthetic process"/>
    <property type="evidence" value="ECO:0007669"/>
    <property type="project" value="TreeGrafter"/>
</dbReference>
<dbReference type="InterPro" id="IPR051721">
    <property type="entry name" value="Biopterin_syn/organic_redct"/>
</dbReference>
<protein>
    <recommendedName>
        <fullName evidence="7">Sepiapterin reductase</fullName>
    </recommendedName>
</protein>
<gene>
    <name evidence="5" type="ORF">OESDEN_25515</name>
</gene>
<dbReference type="Gene3D" id="3.40.50.720">
    <property type="entry name" value="NAD(P)-binding Rossmann-like Domain"/>
    <property type="match status" value="1"/>
</dbReference>
<dbReference type="SUPFAM" id="SSF51735">
    <property type="entry name" value="NAD(P)-binding Rossmann-fold domains"/>
    <property type="match status" value="1"/>
</dbReference>
<keyword evidence="4" id="KW-0560">Oxidoreductase</keyword>
<reference evidence="5 6" key="1">
    <citation type="submission" date="2014-03" db="EMBL/GenBank/DDBJ databases">
        <title>Draft genome of the hookworm Oesophagostomum dentatum.</title>
        <authorList>
            <person name="Mitreva M."/>
        </authorList>
    </citation>
    <scope>NUCLEOTIDE SEQUENCE [LARGE SCALE GENOMIC DNA]</scope>
    <source>
        <strain evidence="5 6">OD-Hann</strain>
    </source>
</reference>
<dbReference type="AlphaFoldDB" id="A0A0B1RQG4"/>
<evidence type="ECO:0000313" key="5">
    <source>
        <dbReference type="EMBL" id="KHJ74869.1"/>
    </source>
</evidence>
<dbReference type="OrthoDB" id="153074at2759"/>
<evidence type="ECO:0000256" key="3">
    <source>
        <dbReference type="ARBA" id="ARBA00022857"/>
    </source>
</evidence>
<name>A0A0B1RQG4_OESDE</name>
<accession>A0A0B1RQG4</accession>
<dbReference type="InterPro" id="IPR002347">
    <property type="entry name" value="SDR_fam"/>
</dbReference>
<proteinExistence type="predicted"/>
<evidence type="ECO:0000256" key="2">
    <source>
        <dbReference type="ARBA" id="ARBA00022490"/>
    </source>
</evidence>
<evidence type="ECO:0000256" key="4">
    <source>
        <dbReference type="ARBA" id="ARBA00023002"/>
    </source>
</evidence>
<evidence type="ECO:0000256" key="1">
    <source>
        <dbReference type="ARBA" id="ARBA00004496"/>
    </source>
</evidence>
<evidence type="ECO:0008006" key="7">
    <source>
        <dbReference type="Google" id="ProtNLM"/>
    </source>
</evidence>
<keyword evidence="2" id="KW-0963">Cytoplasm</keyword>
<keyword evidence="6" id="KW-1185">Reference proteome</keyword>
<keyword evidence="3" id="KW-0521">NADP</keyword>
<organism evidence="5 6">
    <name type="scientific">Oesophagostomum dentatum</name>
    <name type="common">Nodular worm</name>
    <dbReference type="NCBI Taxonomy" id="61180"/>
    <lineage>
        <taxon>Eukaryota</taxon>
        <taxon>Metazoa</taxon>
        <taxon>Ecdysozoa</taxon>
        <taxon>Nematoda</taxon>
        <taxon>Chromadorea</taxon>
        <taxon>Rhabditida</taxon>
        <taxon>Rhabditina</taxon>
        <taxon>Rhabditomorpha</taxon>
        <taxon>Strongyloidea</taxon>
        <taxon>Strongylidae</taxon>
        <taxon>Oesophagostomum</taxon>
    </lineage>
</organism>
<dbReference type="EMBL" id="KN613305">
    <property type="protein sequence ID" value="KHJ74869.1"/>
    <property type="molecule type" value="Genomic_DNA"/>
</dbReference>
<dbReference type="PANTHER" id="PTHR44085">
    <property type="entry name" value="SEPIAPTERIN REDUCTASE"/>
    <property type="match status" value="1"/>
</dbReference>
<comment type="subcellular location">
    <subcellularLocation>
        <location evidence="1">Cytoplasm</location>
    </subcellularLocation>
</comment>
<dbReference type="InterPro" id="IPR036291">
    <property type="entry name" value="NAD(P)-bd_dom_sf"/>
</dbReference>
<dbReference type="Pfam" id="PF00106">
    <property type="entry name" value="adh_short"/>
    <property type="match status" value="1"/>
</dbReference>
<dbReference type="Proteomes" id="UP000053660">
    <property type="component" value="Unassembled WGS sequence"/>
</dbReference>